<dbReference type="EMBL" id="BQNB010014523">
    <property type="protein sequence ID" value="GJT29195.1"/>
    <property type="molecule type" value="Genomic_DNA"/>
</dbReference>
<organism evidence="2 3">
    <name type="scientific">Tanacetum coccineum</name>
    <dbReference type="NCBI Taxonomy" id="301880"/>
    <lineage>
        <taxon>Eukaryota</taxon>
        <taxon>Viridiplantae</taxon>
        <taxon>Streptophyta</taxon>
        <taxon>Embryophyta</taxon>
        <taxon>Tracheophyta</taxon>
        <taxon>Spermatophyta</taxon>
        <taxon>Magnoliopsida</taxon>
        <taxon>eudicotyledons</taxon>
        <taxon>Gunneridae</taxon>
        <taxon>Pentapetalae</taxon>
        <taxon>asterids</taxon>
        <taxon>campanulids</taxon>
        <taxon>Asterales</taxon>
        <taxon>Asteraceae</taxon>
        <taxon>Asteroideae</taxon>
        <taxon>Anthemideae</taxon>
        <taxon>Anthemidinae</taxon>
        <taxon>Tanacetum</taxon>
    </lineage>
</organism>
<evidence type="ECO:0000313" key="3">
    <source>
        <dbReference type="Proteomes" id="UP001151760"/>
    </source>
</evidence>
<gene>
    <name evidence="2" type="ORF">Tco_0909470</name>
</gene>
<name>A0ABQ5CQ83_9ASTR</name>
<reference evidence="2" key="1">
    <citation type="journal article" date="2022" name="Int. J. Mol. Sci.">
        <title>Draft Genome of Tanacetum Coccineum: Genomic Comparison of Closely Related Tanacetum-Family Plants.</title>
        <authorList>
            <person name="Yamashiro T."/>
            <person name="Shiraishi A."/>
            <person name="Nakayama K."/>
            <person name="Satake H."/>
        </authorList>
    </citation>
    <scope>NUCLEOTIDE SEQUENCE</scope>
</reference>
<evidence type="ECO:0008006" key="4">
    <source>
        <dbReference type="Google" id="ProtNLM"/>
    </source>
</evidence>
<evidence type="ECO:0000256" key="1">
    <source>
        <dbReference type="SAM" id="MobiDB-lite"/>
    </source>
</evidence>
<accession>A0ABQ5CQ83</accession>
<proteinExistence type="predicted"/>
<comment type="caution">
    <text evidence="2">The sequence shown here is derived from an EMBL/GenBank/DDBJ whole genome shotgun (WGS) entry which is preliminary data.</text>
</comment>
<sequence>MTHLACGIARSMKHEILSCFLHPRSPTHPSTLIMSQGESFEELMRSYGEDEPSDDDDDDDTDDEDEEPFEDEDDDEEEEHLAPADSSALPTAHGQDVCQTPNTYTVAIRGGGQETSFLTYSTTISTFTLVISTTSDSLTTKYHLHVISTVPPPVPTSLLLPSISTTTHYQPYLHTTTHGDNEVMLTLPHRGLRPMECRGLDVREPRRSAMVLGMFSGIEVSAFSLELQAMDSHPVAGLPLIASLESLTGTFYCTGFIATGIVVSGLGRFRHFRLEIDHADDPQAAAGYSATNNIPPRRSSATARAAAAAVRATAAAIAATTPMTAAAVKKLIEARVFAALANHETLQNSTNSHGDGSHISETRIRGTVRTPSECAYKDFLNCKPLTFKGTEGVVVLSQWFEKMESVFYISNCVVENQVKFATCTFLGNALTWWNSHIKTVAQDVAYAMD</sequence>
<reference evidence="2" key="2">
    <citation type="submission" date="2022-01" db="EMBL/GenBank/DDBJ databases">
        <authorList>
            <person name="Yamashiro T."/>
            <person name="Shiraishi A."/>
            <person name="Satake H."/>
            <person name="Nakayama K."/>
        </authorList>
    </citation>
    <scope>NUCLEOTIDE SEQUENCE</scope>
</reference>
<dbReference type="Proteomes" id="UP001151760">
    <property type="component" value="Unassembled WGS sequence"/>
</dbReference>
<feature type="region of interest" description="Disordered" evidence="1">
    <location>
        <begin position="37"/>
        <end position="97"/>
    </location>
</feature>
<feature type="compositionally biased region" description="Acidic residues" evidence="1">
    <location>
        <begin position="49"/>
        <end position="79"/>
    </location>
</feature>
<keyword evidence="3" id="KW-1185">Reference proteome</keyword>
<evidence type="ECO:0000313" key="2">
    <source>
        <dbReference type="EMBL" id="GJT29195.1"/>
    </source>
</evidence>
<protein>
    <recommendedName>
        <fullName evidence="4">Reverse transcriptase domain-containing protein</fullName>
    </recommendedName>
</protein>